<reference evidence="1" key="1">
    <citation type="submission" date="2021-09" db="EMBL/GenBank/DDBJ databases">
        <title>The genome of Mauremys mutica provides insights into the evolution of semi-aquatic lifestyle.</title>
        <authorList>
            <person name="Gong S."/>
            <person name="Gao Y."/>
        </authorList>
    </citation>
    <scope>NUCLEOTIDE SEQUENCE</scope>
    <source>
        <strain evidence="1">MM-2020</strain>
        <tissue evidence="1">Muscle</tissue>
    </source>
</reference>
<protein>
    <submittedName>
        <fullName evidence="1">Uncharacterized protein</fullName>
    </submittedName>
</protein>
<evidence type="ECO:0000313" key="2">
    <source>
        <dbReference type="Proteomes" id="UP000827986"/>
    </source>
</evidence>
<organism evidence="1 2">
    <name type="scientific">Mauremys mutica</name>
    <name type="common">yellowpond turtle</name>
    <dbReference type="NCBI Taxonomy" id="74926"/>
    <lineage>
        <taxon>Eukaryota</taxon>
        <taxon>Metazoa</taxon>
        <taxon>Chordata</taxon>
        <taxon>Craniata</taxon>
        <taxon>Vertebrata</taxon>
        <taxon>Euteleostomi</taxon>
        <taxon>Archelosauria</taxon>
        <taxon>Testudinata</taxon>
        <taxon>Testudines</taxon>
        <taxon>Cryptodira</taxon>
        <taxon>Durocryptodira</taxon>
        <taxon>Testudinoidea</taxon>
        <taxon>Geoemydidae</taxon>
        <taxon>Geoemydinae</taxon>
        <taxon>Mauremys</taxon>
    </lineage>
</organism>
<evidence type="ECO:0000313" key="1">
    <source>
        <dbReference type="EMBL" id="KAH1182191.1"/>
    </source>
</evidence>
<dbReference type="EMBL" id="JAHDVG010000467">
    <property type="protein sequence ID" value="KAH1182191.1"/>
    <property type="molecule type" value="Genomic_DNA"/>
</dbReference>
<gene>
    <name evidence="1" type="ORF">KIL84_009945</name>
</gene>
<comment type="caution">
    <text evidence="1">The sequence shown here is derived from an EMBL/GenBank/DDBJ whole genome shotgun (WGS) entry which is preliminary data.</text>
</comment>
<dbReference type="AlphaFoldDB" id="A0A9D4B690"/>
<proteinExistence type="predicted"/>
<accession>A0A9D4B690</accession>
<name>A0A9D4B690_9SAUR</name>
<keyword evidence="2" id="KW-1185">Reference proteome</keyword>
<sequence length="129" mass="14987">MPGEQKTPTKTKNLLLLFMKRHLWETAQASGPDLVIALVPLSQYKKQKLDQFLKSVLRLAWVSIRWAQISEVPSSHRLQMKLWELSTTGKKTTKNKHQALQKLDQLFISTGPSWWRIFAITVKVKYQSI</sequence>
<dbReference type="Proteomes" id="UP000827986">
    <property type="component" value="Unassembled WGS sequence"/>
</dbReference>